<accession>L0AXN3</accession>
<proteinExistence type="predicted"/>
<evidence type="ECO:0000313" key="3">
    <source>
        <dbReference type="EMBL" id="AFZ79669.1"/>
    </source>
</evidence>
<dbReference type="KEGG" id="beq:BEWA_025180"/>
<keyword evidence="1" id="KW-1133">Transmembrane helix</keyword>
<feature type="transmembrane region" description="Helical" evidence="1">
    <location>
        <begin position="416"/>
        <end position="435"/>
    </location>
</feature>
<organism evidence="3 4">
    <name type="scientific">Theileria equi strain WA</name>
    <dbReference type="NCBI Taxonomy" id="1537102"/>
    <lineage>
        <taxon>Eukaryota</taxon>
        <taxon>Sar</taxon>
        <taxon>Alveolata</taxon>
        <taxon>Apicomplexa</taxon>
        <taxon>Aconoidasida</taxon>
        <taxon>Piroplasmida</taxon>
        <taxon>Theileriidae</taxon>
        <taxon>Theileria</taxon>
    </lineage>
</organism>
<gene>
    <name evidence="3" type="ORF">BEWA_025180</name>
</gene>
<evidence type="ECO:0000313" key="4">
    <source>
        <dbReference type="Proteomes" id="UP000031512"/>
    </source>
</evidence>
<keyword evidence="1" id="KW-0472">Membrane</keyword>
<dbReference type="GeneID" id="15803888"/>
<name>L0AXN3_THEEQ</name>
<dbReference type="EMBL" id="CP001669">
    <property type="protein sequence ID" value="AFZ79669.1"/>
    <property type="molecule type" value="Genomic_DNA"/>
</dbReference>
<dbReference type="RefSeq" id="XP_004829335.1">
    <property type="nucleotide sequence ID" value="XM_004829278.1"/>
</dbReference>
<feature type="domain" description="Complement component 3 CUB" evidence="2">
    <location>
        <begin position="335"/>
        <end position="367"/>
    </location>
</feature>
<sequence>MAVPQVIIQLRHKPKDEKIPKRYSGGKRVNITVTKSNYPLGSDFLKFTHEYKASDGRKNQPFTLLAVIDDQRNNLGAIGNNVENVSAYYWKHNLTKALLVEVVSSGKSGTKYYARGTSRNQWTSFTVSSGSQSIQLQPTLLEEKLDELVCEHHNAVTMDITQNNSKTYAGRTYCCYKHYGQRKVSVSGDKVSCVQHSSSSITYYKHEANAGKWKVAAIKYYNSGPNTHRIRIEIPGLNFPTKQSGKVTVYVFYSDNSRNPVLIYVDSSGTRPSVKGWYKQNTGGNTWENAPANLNNITPEDLENKGLDCKDNEGFKQLVKTLRELGCYGLQQCTIDPAHLGQNGVQREEVPAADLSDQVPDTESETKILLQGTPVAQMAEDAIDGERLKPTAPVVQALTQLGQEGFNLTDWGPENILGAFAGVFTASVITTFASWKLYKAYQNYSDPWVRQI</sequence>
<dbReference type="Gene3D" id="2.60.120.1540">
    <property type="match status" value="1"/>
</dbReference>
<dbReference type="Pfam" id="PF21406">
    <property type="entry name" value="C3_CUB1"/>
    <property type="match status" value="1"/>
</dbReference>
<dbReference type="OrthoDB" id="6359008at2759"/>
<dbReference type="AlphaFoldDB" id="L0AXN3"/>
<dbReference type="Proteomes" id="UP000031512">
    <property type="component" value="Chromosome 1"/>
</dbReference>
<evidence type="ECO:0000256" key="1">
    <source>
        <dbReference type="SAM" id="Phobius"/>
    </source>
</evidence>
<protein>
    <recommendedName>
        <fullName evidence="2">Complement component 3 CUB domain-containing protein</fullName>
    </recommendedName>
</protein>
<keyword evidence="1" id="KW-0812">Transmembrane</keyword>
<dbReference type="eggNOG" id="KOG1366">
    <property type="taxonomic scope" value="Eukaryota"/>
</dbReference>
<dbReference type="VEuPathDB" id="PiroplasmaDB:BEWA_025180"/>
<dbReference type="InterPro" id="IPR049466">
    <property type="entry name" value="C3_CUB1"/>
</dbReference>
<dbReference type="STRING" id="1537102.L0AXN3"/>
<reference evidence="3 4" key="1">
    <citation type="journal article" date="2012" name="BMC Genomics">
        <title>Comparative genomic analysis and phylogenetic position of Theileria equi.</title>
        <authorList>
            <person name="Kappmeyer L.S."/>
            <person name="Thiagarajan M."/>
            <person name="Herndon D.R."/>
            <person name="Ramsay J.D."/>
            <person name="Caler E."/>
            <person name="Djikeng A."/>
            <person name="Gillespie J.J."/>
            <person name="Lau A.O."/>
            <person name="Roalson E.H."/>
            <person name="Silva J.C."/>
            <person name="Silva M.G."/>
            <person name="Suarez C.E."/>
            <person name="Ueti M.W."/>
            <person name="Nene V.M."/>
            <person name="Mealey R.H."/>
            <person name="Knowles D.P."/>
            <person name="Brayton K.A."/>
        </authorList>
    </citation>
    <scope>NUCLEOTIDE SEQUENCE [LARGE SCALE GENOMIC DNA]</scope>
    <source>
        <strain evidence="3 4">WA</strain>
    </source>
</reference>
<keyword evidence="4" id="KW-1185">Reference proteome</keyword>
<evidence type="ECO:0000259" key="2">
    <source>
        <dbReference type="Pfam" id="PF21406"/>
    </source>
</evidence>